<proteinExistence type="predicted"/>
<name>A0AAP6A7W7_STRSU</name>
<dbReference type="InterPro" id="IPR010572">
    <property type="entry name" value="Tail_dom"/>
</dbReference>
<reference evidence="3" key="1">
    <citation type="submission" date="2023-07" db="EMBL/GenBank/DDBJ databases">
        <title>Characterization of virulence traits, antimicrobial resistance genes carried by mobile genetic elements and competence in Streptococcus suis strains isolated in France.</title>
        <authorList>
            <person name="Dechene-Tempier M."/>
            <person name="Marois-Crehan C."/>
            <person name="De Boisseson C."/>
            <person name="Lucas P."/>
            <person name="Bougeard S."/>
            <person name="Libante V."/>
            <person name="Payot S."/>
        </authorList>
    </citation>
    <scope>NUCLEOTIDE SEQUENCE</scope>
    <source>
        <strain evidence="3">1532</strain>
    </source>
</reference>
<dbReference type="EMBL" id="JAUTFT010000012">
    <property type="protein sequence ID" value="MDW8635419.1"/>
    <property type="molecule type" value="Genomic_DNA"/>
</dbReference>
<dbReference type="InterPro" id="IPR007119">
    <property type="entry name" value="Phage_tail_spike_N"/>
</dbReference>
<comment type="caution">
    <text evidence="3">The sequence shown here is derived from an EMBL/GenBank/DDBJ whole genome shotgun (WGS) entry which is preliminary data.</text>
</comment>
<evidence type="ECO:0000256" key="1">
    <source>
        <dbReference type="SAM" id="MobiDB-lite"/>
    </source>
</evidence>
<dbReference type="NCBIfam" id="TIGR01665">
    <property type="entry name" value="put_anti_recept"/>
    <property type="match status" value="1"/>
</dbReference>
<feature type="compositionally biased region" description="Basic and acidic residues" evidence="1">
    <location>
        <begin position="492"/>
        <end position="503"/>
    </location>
</feature>
<feature type="region of interest" description="Disordered" evidence="1">
    <location>
        <begin position="492"/>
        <end position="511"/>
    </location>
</feature>
<sequence length="1009" mass="112234">MICLYAADESLFEHNGLGILDNDLKKCRVEEELNNLYTLTAQYPLWAKFGKSIRNGMIIKAPTPNGDQLFRIYQSKPSMGMLEIHAFHIFYDLAFNFVEDTNIVSKSGQAWLQQLSQNTQYSHPFTFFSDISTVAGSRVVRKNCVEILLNTSLDNSFVNRFGGEILRDNLKVYFNRAIGENRGFKIRHKKNLKGYTANIDDKSVITRIMPIGFDGLLLPEKYVDSPRISDYPFPRIGKVEVDVKAAVGENADAKDAVPLNEAYTKMRTLIKEQFGVIDVPTCSYEVDFVELSKTKEYADFQNLETVRIGDTVTVSHDEDGFYVEAKVIRYEYDSLAGSLLRIEAGQFESRSSNNSINQQRSIEQQLEDVKIETSNMVQVAANGKNTIYRGIDRPENANVGDLWYEPLENSVVLKQWSGVDWELIPISDQNLGNVNVNNLSGNHIDVRRFRISSGDRDILYVNEVGEVILNAKRVQIDFTDVATKDDLKKIELTPGPKGEKGDPGNDGVAGRDGNKVYTSIYEMSANQSGIYLSDLTPTANPANLPPIGSIVIAPSGKMYPIIALNPTSTPPSYTAGALVGNIKGPQGDNGQTPVVHWAYSDNADGTGLTTSDNGQRYIGHYSDYTQADSTDKTKYRWADRWAKIEVGGENLLLNSQFDRTIVRNSFIVNGATYNQGAQDWGSYNSGIQNPTTVFHAYVADAAGRSNVGVFNESNGGRNWKGFSQEVLARLPQTTNDFTFSVDCYATGSGTKLFGGFYYYDKSGARNFHAGKFNLNVKVINNWHRLDVNVPFDADKCDFTKSILFFIYGYDFTTNSILYIDNVQLETGTVATAHRLSQAEIALSINAKADQILTQEQLNALNERAQILDAELKAKASMDALSDLEKAYQSFVKSNADSRAKAEADLAEAGRRIELLVTQFGGFKELKTFIDTYMSSSNEGLIIGKNDASSTIKVSSDRISMFSAGKEVMYISQGVIHIDNGIFTASVQIGRFRTEQYHLNADMNVIRYVG</sequence>
<evidence type="ECO:0000259" key="2">
    <source>
        <dbReference type="Pfam" id="PF06605"/>
    </source>
</evidence>
<protein>
    <submittedName>
        <fullName evidence="3">Phage tail spike protein</fullName>
    </submittedName>
</protein>
<organism evidence="3 4">
    <name type="scientific">Streptococcus suis</name>
    <dbReference type="NCBI Taxonomy" id="1307"/>
    <lineage>
        <taxon>Bacteria</taxon>
        <taxon>Bacillati</taxon>
        <taxon>Bacillota</taxon>
        <taxon>Bacilli</taxon>
        <taxon>Lactobacillales</taxon>
        <taxon>Streptococcaceae</taxon>
        <taxon>Streptococcus</taxon>
    </lineage>
</organism>
<gene>
    <name evidence="3" type="ORF">Q7V77_06810</name>
</gene>
<dbReference type="Proteomes" id="UP001272448">
    <property type="component" value="Unassembled WGS sequence"/>
</dbReference>
<evidence type="ECO:0000313" key="3">
    <source>
        <dbReference type="EMBL" id="MDW8635419.1"/>
    </source>
</evidence>
<accession>A0AAP6A7W7</accession>
<feature type="domain" description="Tail spike" evidence="2">
    <location>
        <begin position="90"/>
        <end position="336"/>
    </location>
</feature>
<evidence type="ECO:0000313" key="4">
    <source>
        <dbReference type="Proteomes" id="UP001272448"/>
    </source>
</evidence>
<dbReference type="AlphaFoldDB" id="A0AAP6A7W7"/>
<dbReference type="Pfam" id="PF06605">
    <property type="entry name" value="Prophage_tail"/>
    <property type="match status" value="1"/>
</dbReference>